<organism evidence="1 2">
    <name type="scientific">Bacillus cytotoxicus</name>
    <dbReference type="NCBI Taxonomy" id="580165"/>
    <lineage>
        <taxon>Bacteria</taxon>
        <taxon>Bacillati</taxon>
        <taxon>Bacillota</taxon>
        <taxon>Bacilli</taxon>
        <taxon>Bacillales</taxon>
        <taxon>Bacillaceae</taxon>
        <taxon>Bacillus</taxon>
        <taxon>Bacillus cereus group</taxon>
    </lineage>
</organism>
<evidence type="ECO:0000313" key="1">
    <source>
        <dbReference type="EMBL" id="SCL95585.1"/>
    </source>
</evidence>
<sequence length="29" mass="3163">MGITASNGVTMMFSISWICINVPSQNMTK</sequence>
<dbReference type="AlphaFoldDB" id="A0AAX2CI64"/>
<evidence type="ECO:0000313" key="2">
    <source>
        <dbReference type="Proteomes" id="UP000242164"/>
    </source>
</evidence>
<comment type="caution">
    <text evidence="1">The sequence shown here is derived from an EMBL/GenBank/DDBJ whole genome shotgun (WGS) entry which is preliminary data.</text>
</comment>
<reference evidence="1 2" key="1">
    <citation type="submission" date="2016-08" db="EMBL/GenBank/DDBJ databases">
        <authorList>
            <person name="Loux V."/>
            <person name="Rue O."/>
        </authorList>
    </citation>
    <scope>NUCLEOTIDE SEQUENCE [LARGE SCALE GENOMIC DNA]</scope>
    <source>
        <strain evidence="1 2">AFSSA_08CEB44bac</strain>
    </source>
</reference>
<protein>
    <submittedName>
        <fullName evidence="1">Uncharacterized protein</fullName>
    </submittedName>
</protein>
<dbReference type="EMBL" id="FMIK01000031">
    <property type="protein sequence ID" value="SCL95585.1"/>
    <property type="molecule type" value="Genomic_DNA"/>
</dbReference>
<gene>
    <name evidence="1" type="ORF">BCB44BAC_02590</name>
</gene>
<proteinExistence type="predicted"/>
<dbReference type="Proteomes" id="UP000242164">
    <property type="component" value="Unassembled WGS sequence"/>
</dbReference>
<name>A0AAX2CI64_9BACI</name>
<accession>A0AAX2CI64</accession>